<dbReference type="InParanoid" id="G0EGL0"/>
<dbReference type="Proteomes" id="UP000001037">
    <property type="component" value="Chromosome"/>
</dbReference>
<keyword evidence="3" id="KW-1185">Reference proteome</keyword>
<dbReference type="Pfam" id="PF01909">
    <property type="entry name" value="NTP_transf_2"/>
    <property type="match status" value="1"/>
</dbReference>
<reference evidence="2 3" key="1">
    <citation type="journal article" date="2011" name="Stand. Genomic Sci.">
        <title>Complete genome sequence of the hyperthermophilic chemolithoautotroph Pyrolobus fumarii type strain (1A).</title>
        <authorList>
            <person name="Anderson I."/>
            <person name="Goker M."/>
            <person name="Nolan M."/>
            <person name="Lucas S."/>
            <person name="Hammon N."/>
            <person name="Deshpande S."/>
            <person name="Cheng J.F."/>
            <person name="Tapia R."/>
            <person name="Han C."/>
            <person name="Goodwin L."/>
            <person name="Pitluck S."/>
            <person name="Huntemann M."/>
            <person name="Liolios K."/>
            <person name="Ivanova N."/>
            <person name="Pagani I."/>
            <person name="Mavromatis K."/>
            <person name="Ovchinikova G."/>
            <person name="Pati A."/>
            <person name="Chen A."/>
            <person name="Palaniappan K."/>
            <person name="Land M."/>
            <person name="Hauser L."/>
            <person name="Brambilla E.M."/>
            <person name="Huber H."/>
            <person name="Yasawong M."/>
            <person name="Rohde M."/>
            <person name="Spring S."/>
            <person name="Abt B."/>
            <person name="Sikorski J."/>
            <person name="Wirth R."/>
            <person name="Detter J.C."/>
            <person name="Woyke T."/>
            <person name="Bristow J."/>
            <person name="Eisen J.A."/>
            <person name="Markowitz V."/>
            <person name="Hugenholtz P."/>
            <person name="Kyrpides N.C."/>
            <person name="Klenk H.P."/>
            <person name="Lapidus A."/>
        </authorList>
    </citation>
    <scope>NUCLEOTIDE SEQUENCE [LARGE SCALE GENOMIC DNA]</scope>
    <source>
        <strain evidence="3">DSM 11204 / 1A</strain>
    </source>
</reference>
<dbReference type="EMBL" id="CP002838">
    <property type="protein sequence ID" value="AEM38384.1"/>
    <property type="molecule type" value="Genomic_DNA"/>
</dbReference>
<dbReference type="GO" id="GO:0016779">
    <property type="term" value="F:nucleotidyltransferase activity"/>
    <property type="evidence" value="ECO:0007669"/>
    <property type="project" value="InterPro"/>
</dbReference>
<dbReference type="InterPro" id="IPR043519">
    <property type="entry name" value="NT_sf"/>
</dbReference>
<name>G0EGL0_PYRF1</name>
<dbReference type="KEGG" id="pfm:Pyrfu_0513"/>
<dbReference type="HOGENOM" id="CLU_159724_1_0_2"/>
<dbReference type="PANTHER" id="PTHR37030:SF3">
    <property type="entry name" value="POLYMERASE NUCLEOTIDYL TRANSFERASE DOMAIN-CONTAINING PROTEIN"/>
    <property type="match status" value="1"/>
</dbReference>
<dbReference type="CDD" id="cd05403">
    <property type="entry name" value="NT_KNTase_like"/>
    <property type="match status" value="1"/>
</dbReference>
<dbReference type="GeneID" id="11140160"/>
<organism evidence="2 3">
    <name type="scientific">Pyrolobus fumarii (strain DSM 11204 / 1A)</name>
    <dbReference type="NCBI Taxonomy" id="694429"/>
    <lineage>
        <taxon>Archaea</taxon>
        <taxon>Thermoproteota</taxon>
        <taxon>Thermoprotei</taxon>
        <taxon>Desulfurococcales</taxon>
        <taxon>Pyrodictiaceae</taxon>
        <taxon>Pyrolobus</taxon>
    </lineage>
</organism>
<dbReference type="STRING" id="694429.Pyrfu_0513"/>
<sequence length="119" mass="13785">MVDKIDVLMAKWFYELRDTWREAARIVARAAKRLYPDARVYLIGSVAEGTFTATSDLDILVVLPRDPDPRERLEAKTRILLTAFDEGLPLHYPVDLHVVGPKGFERYKRHAKRMIPLDH</sequence>
<evidence type="ECO:0000259" key="1">
    <source>
        <dbReference type="Pfam" id="PF01909"/>
    </source>
</evidence>
<proteinExistence type="predicted"/>
<dbReference type="RefSeq" id="WP_014026061.1">
    <property type="nucleotide sequence ID" value="NC_015931.1"/>
</dbReference>
<evidence type="ECO:0000313" key="2">
    <source>
        <dbReference type="EMBL" id="AEM38384.1"/>
    </source>
</evidence>
<feature type="domain" description="Polymerase nucleotidyl transferase" evidence="1">
    <location>
        <begin position="26"/>
        <end position="104"/>
    </location>
</feature>
<dbReference type="InterPro" id="IPR002934">
    <property type="entry name" value="Polymerase_NTP_transf_dom"/>
</dbReference>
<dbReference type="AlphaFoldDB" id="G0EGL0"/>
<dbReference type="eggNOG" id="arCOG01205">
    <property type="taxonomic scope" value="Archaea"/>
</dbReference>
<dbReference type="Gene3D" id="3.30.460.10">
    <property type="entry name" value="Beta Polymerase, domain 2"/>
    <property type="match status" value="1"/>
</dbReference>
<dbReference type="SUPFAM" id="SSF81301">
    <property type="entry name" value="Nucleotidyltransferase"/>
    <property type="match status" value="1"/>
</dbReference>
<evidence type="ECO:0000313" key="3">
    <source>
        <dbReference type="Proteomes" id="UP000001037"/>
    </source>
</evidence>
<accession>G0EGL0</accession>
<gene>
    <name evidence="2" type="ordered locus">Pyrfu_0513</name>
</gene>
<dbReference type="PANTHER" id="PTHR37030">
    <property type="entry name" value="NUCLEOTIDYLTRANSFERASE"/>
    <property type="match status" value="1"/>
</dbReference>
<protein>
    <submittedName>
        <fullName evidence="2">DNA polymerase beta domain protein region</fullName>
    </submittedName>
</protein>